<dbReference type="InterPro" id="IPR038444">
    <property type="entry name" value="DUF465_sf"/>
</dbReference>
<dbReference type="OrthoDB" id="1263265at2"/>
<evidence type="ECO:0000313" key="2">
    <source>
        <dbReference type="Proteomes" id="UP000283786"/>
    </source>
</evidence>
<evidence type="ECO:0008006" key="3">
    <source>
        <dbReference type="Google" id="ProtNLM"/>
    </source>
</evidence>
<dbReference type="Proteomes" id="UP000283786">
    <property type="component" value="Chromosome"/>
</dbReference>
<dbReference type="InterPro" id="IPR007420">
    <property type="entry name" value="DUF465"/>
</dbReference>
<dbReference type="AlphaFoldDB" id="A0A418SJJ6"/>
<proteinExistence type="predicted"/>
<gene>
    <name evidence="1" type="ORF">PSAL_031620</name>
</gene>
<sequence length="83" mass="9429">MSNTPHQLHDEFPQFAQALHDLKTQDAHFARLAEEYQEVNGQIHRAETDVTPISDAAMTDLRKRRGALRDQIFAALKMAQPTS</sequence>
<organism evidence="1 2">
    <name type="scientific">Pseudooceanicola algae</name>
    <dbReference type="NCBI Taxonomy" id="1537215"/>
    <lineage>
        <taxon>Bacteria</taxon>
        <taxon>Pseudomonadati</taxon>
        <taxon>Pseudomonadota</taxon>
        <taxon>Alphaproteobacteria</taxon>
        <taxon>Rhodobacterales</taxon>
        <taxon>Paracoccaceae</taxon>
        <taxon>Pseudooceanicola</taxon>
    </lineage>
</organism>
<dbReference type="EMBL" id="CP060436">
    <property type="protein sequence ID" value="QPM91900.1"/>
    <property type="molecule type" value="Genomic_DNA"/>
</dbReference>
<accession>A0A418SJJ6</accession>
<keyword evidence="2" id="KW-1185">Reference proteome</keyword>
<dbReference type="Gene3D" id="6.10.280.50">
    <property type="match status" value="1"/>
</dbReference>
<protein>
    <recommendedName>
        <fullName evidence="3">DUF465 domain-containing protein</fullName>
    </recommendedName>
</protein>
<reference evidence="1 2" key="1">
    <citation type="submission" date="2020-08" db="EMBL/GenBank/DDBJ databases">
        <title>Genome sequence of Rhodobacteraceae bacterium Lw-13e.</title>
        <authorList>
            <person name="Poehlein A."/>
            <person name="Wolter L."/>
            <person name="Daniel R."/>
            <person name="Brinkhoff T."/>
        </authorList>
    </citation>
    <scope>NUCLEOTIDE SEQUENCE [LARGE SCALE GENOMIC DNA]</scope>
    <source>
        <strain evidence="1 2">Lw-13e</strain>
    </source>
</reference>
<dbReference type="RefSeq" id="WP_119838254.1">
    <property type="nucleotide sequence ID" value="NZ_CP060436.1"/>
</dbReference>
<dbReference type="Pfam" id="PF04325">
    <property type="entry name" value="DUF465"/>
    <property type="match status" value="1"/>
</dbReference>
<evidence type="ECO:0000313" key="1">
    <source>
        <dbReference type="EMBL" id="QPM91900.1"/>
    </source>
</evidence>
<name>A0A418SJJ6_9RHOB</name>
<dbReference type="KEGG" id="palw:PSAL_031620"/>